<dbReference type="OrthoDB" id="9789346at2"/>
<keyword evidence="1" id="KW-0812">Transmembrane</keyword>
<dbReference type="PANTHER" id="PTHR34821:SF3">
    <property type="entry name" value="MEMBRANE PROTEIN"/>
    <property type="match status" value="1"/>
</dbReference>
<organism evidence="2 3">
    <name type="scientific">Paenibacillus bovis</name>
    <dbReference type="NCBI Taxonomy" id="1616788"/>
    <lineage>
        <taxon>Bacteria</taxon>
        <taxon>Bacillati</taxon>
        <taxon>Bacillota</taxon>
        <taxon>Bacilli</taxon>
        <taxon>Bacillales</taxon>
        <taxon>Paenibacillaceae</taxon>
        <taxon>Paenibacillus</taxon>
    </lineage>
</organism>
<dbReference type="Proteomes" id="UP000078148">
    <property type="component" value="Chromosome"/>
</dbReference>
<evidence type="ECO:0008006" key="4">
    <source>
        <dbReference type="Google" id="ProtNLM"/>
    </source>
</evidence>
<protein>
    <recommendedName>
        <fullName evidence="4">Transporter family-2 protein</fullName>
    </recommendedName>
</protein>
<dbReference type="STRING" id="1616788.AR543_13815"/>
<dbReference type="KEGG" id="pbv:AR543_13815"/>
<reference evidence="2 3" key="2">
    <citation type="journal article" date="2016" name="Int. J. Syst. Evol. Microbiol.">
        <title>Paenibacillus bovis sp. nov., isolated from raw yak (Bos grunniens) milk.</title>
        <authorList>
            <person name="Gao C."/>
            <person name="Han J."/>
            <person name="Liu Z."/>
            <person name="Xu X."/>
            <person name="Hang F."/>
            <person name="Wu Z."/>
        </authorList>
    </citation>
    <scope>NUCLEOTIDE SEQUENCE [LARGE SCALE GENOMIC DNA]</scope>
    <source>
        <strain evidence="2 3">BD3526</strain>
    </source>
</reference>
<keyword evidence="1" id="KW-1133">Transmembrane helix</keyword>
<dbReference type="InterPro" id="IPR006750">
    <property type="entry name" value="YdcZ"/>
</dbReference>
<evidence type="ECO:0000313" key="3">
    <source>
        <dbReference type="Proteomes" id="UP000078148"/>
    </source>
</evidence>
<feature type="transmembrane region" description="Helical" evidence="1">
    <location>
        <begin position="66"/>
        <end position="84"/>
    </location>
</feature>
<evidence type="ECO:0000256" key="1">
    <source>
        <dbReference type="SAM" id="Phobius"/>
    </source>
</evidence>
<dbReference type="Pfam" id="PF04657">
    <property type="entry name" value="DMT_YdcZ"/>
    <property type="match status" value="1"/>
</dbReference>
<dbReference type="AlphaFoldDB" id="A0A172ZH66"/>
<gene>
    <name evidence="2" type="ORF">AR543_13815</name>
</gene>
<feature type="transmembrane region" description="Helical" evidence="1">
    <location>
        <begin position="35"/>
        <end position="54"/>
    </location>
</feature>
<accession>A0A172ZH66</accession>
<dbReference type="EMBL" id="CP013023">
    <property type="protein sequence ID" value="ANF96976.1"/>
    <property type="molecule type" value="Genomic_DNA"/>
</dbReference>
<dbReference type="GO" id="GO:0005886">
    <property type="term" value="C:plasma membrane"/>
    <property type="evidence" value="ECO:0007669"/>
    <property type="project" value="TreeGrafter"/>
</dbReference>
<dbReference type="RefSeq" id="WP_060535086.1">
    <property type="nucleotide sequence ID" value="NZ_CP013023.1"/>
</dbReference>
<name>A0A172ZH66_9BACL</name>
<reference evidence="3" key="1">
    <citation type="submission" date="2015-10" db="EMBL/GenBank/DDBJ databases">
        <title>Genome of Paenibacillus bovis sp. nov.</title>
        <authorList>
            <person name="Wu Z."/>
            <person name="Gao C."/>
            <person name="Liu Z."/>
            <person name="Zheng H."/>
        </authorList>
    </citation>
    <scope>NUCLEOTIDE SEQUENCE [LARGE SCALE GENOMIC DNA]</scope>
    <source>
        <strain evidence="3">BD3526</strain>
    </source>
</reference>
<dbReference type="PANTHER" id="PTHR34821">
    <property type="entry name" value="INNER MEMBRANE PROTEIN YDCZ"/>
    <property type="match status" value="1"/>
</dbReference>
<feature type="transmembrane region" description="Helical" evidence="1">
    <location>
        <begin position="120"/>
        <end position="141"/>
    </location>
</feature>
<evidence type="ECO:0000313" key="2">
    <source>
        <dbReference type="EMBL" id="ANF96976.1"/>
    </source>
</evidence>
<keyword evidence="1" id="KW-0472">Membrane</keyword>
<keyword evidence="3" id="KW-1185">Reference proteome</keyword>
<proteinExistence type="predicted"/>
<sequence length="142" mass="15261">MKGLLFSILAGVFLALQSVVNSRVGQDIGTWKAVMINQLGGFILAGLILVCMRGGNWRGFREVKPLYLLGGAFAAIIVFSNITAIHLVGATLTVSAVLISQLCLTFAIDSRGWFDTVRKSMHLPQFIGIGIMIAGVIILRLS</sequence>